<organism evidence="2 3">
    <name type="scientific">Diploscapter pachys</name>
    <dbReference type="NCBI Taxonomy" id="2018661"/>
    <lineage>
        <taxon>Eukaryota</taxon>
        <taxon>Metazoa</taxon>
        <taxon>Ecdysozoa</taxon>
        <taxon>Nematoda</taxon>
        <taxon>Chromadorea</taxon>
        <taxon>Rhabditida</taxon>
        <taxon>Rhabditina</taxon>
        <taxon>Rhabditomorpha</taxon>
        <taxon>Rhabditoidea</taxon>
        <taxon>Rhabditidae</taxon>
        <taxon>Diploscapter</taxon>
    </lineage>
</organism>
<dbReference type="GO" id="GO:1990431">
    <property type="term" value="P:priRNA 3'-end processing"/>
    <property type="evidence" value="ECO:0007669"/>
    <property type="project" value="TreeGrafter"/>
</dbReference>
<dbReference type="Proteomes" id="UP000218231">
    <property type="component" value="Unassembled WGS sequence"/>
</dbReference>
<dbReference type="Gene3D" id="3.30.420.10">
    <property type="entry name" value="Ribonuclease H-like superfamily/Ribonuclease H"/>
    <property type="match status" value="2"/>
</dbReference>
<accession>A0A2A2J6M2</accession>
<dbReference type="GO" id="GO:0000175">
    <property type="term" value="F:3'-5'-RNA exonuclease activity"/>
    <property type="evidence" value="ECO:0007669"/>
    <property type="project" value="TreeGrafter"/>
</dbReference>
<dbReference type="EMBL" id="LIAE01010643">
    <property type="protein sequence ID" value="PAV57321.1"/>
    <property type="molecule type" value="Genomic_DNA"/>
</dbReference>
<dbReference type="GO" id="GO:0005634">
    <property type="term" value="C:nucleus"/>
    <property type="evidence" value="ECO:0007669"/>
    <property type="project" value="TreeGrafter"/>
</dbReference>
<comment type="similarity">
    <text evidence="1">Belongs to the CAF1 family.</text>
</comment>
<dbReference type="InterPro" id="IPR051181">
    <property type="entry name" value="CAF1_poly(A)_ribonucleases"/>
</dbReference>
<dbReference type="STRING" id="2018661.A0A2A2J6M2"/>
<dbReference type="GO" id="GO:0005783">
    <property type="term" value="C:endoplasmic reticulum"/>
    <property type="evidence" value="ECO:0007669"/>
    <property type="project" value="TreeGrafter"/>
</dbReference>
<dbReference type="PANTHER" id="PTHR15092:SF22">
    <property type="entry name" value="POLY(A)-SPECIFIC RIBONUCLEASE PNLDC1"/>
    <property type="match status" value="1"/>
</dbReference>
<dbReference type="InterPro" id="IPR036397">
    <property type="entry name" value="RNaseH_sf"/>
</dbReference>
<name>A0A2A2J6M2_9BILA</name>
<dbReference type="GO" id="GO:1990432">
    <property type="term" value="P:siRNA 3'-end processing"/>
    <property type="evidence" value="ECO:0007669"/>
    <property type="project" value="TreeGrafter"/>
</dbReference>
<dbReference type="GO" id="GO:0003723">
    <property type="term" value="F:RNA binding"/>
    <property type="evidence" value="ECO:0007669"/>
    <property type="project" value="TreeGrafter"/>
</dbReference>
<evidence type="ECO:0000313" key="2">
    <source>
        <dbReference type="EMBL" id="PAV57321.1"/>
    </source>
</evidence>
<dbReference type="InterPro" id="IPR012337">
    <property type="entry name" value="RNaseH-like_sf"/>
</dbReference>
<dbReference type="OrthoDB" id="414075at2759"/>
<comment type="caution">
    <text evidence="2">The sequence shown here is derived from an EMBL/GenBank/DDBJ whole genome shotgun (WGS) entry which is preliminary data.</text>
</comment>
<proteinExistence type="inferred from homology"/>
<dbReference type="SUPFAM" id="SSF53098">
    <property type="entry name" value="Ribonuclease H-like"/>
    <property type="match status" value="1"/>
</dbReference>
<dbReference type="AlphaFoldDB" id="A0A2A2J6M2"/>
<evidence type="ECO:0000256" key="1">
    <source>
        <dbReference type="ARBA" id="ARBA00008372"/>
    </source>
</evidence>
<dbReference type="GO" id="GO:0000289">
    <property type="term" value="P:nuclear-transcribed mRNA poly(A) tail shortening"/>
    <property type="evidence" value="ECO:0007669"/>
    <property type="project" value="TreeGrafter"/>
</dbReference>
<dbReference type="InterPro" id="IPR006941">
    <property type="entry name" value="RNase_CAF1"/>
</dbReference>
<reference evidence="2 3" key="1">
    <citation type="journal article" date="2017" name="Curr. Biol.">
        <title>Genome architecture and evolution of a unichromosomal asexual nematode.</title>
        <authorList>
            <person name="Fradin H."/>
            <person name="Zegar C."/>
            <person name="Gutwein M."/>
            <person name="Lucas J."/>
            <person name="Kovtun M."/>
            <person name="Corcoran D."/>
            <person name="Baugh L.R."/>
            <person name="Kiontke K."/>
            <person name="Gunsalus K."/>
            <person name="Fitch D.H."/>
            <person name="Piano F."/>
        </authorList>
    </citation>
    <scope>NUCLEOTIDE SEQUENCE [LARGE SCALE GENOMIC DNA]</scope>
    <source>
        <strain evidence="2">PF1309</strain>
    </source>
</reference>
<dbReference type="PANTHER" id="PTHR15092">
    <property type="entry name" value="POLY A -SPECIFIC RIBONUCLEASE/TARGET OF EGR1, MEMBER 1"/>
    <property type="match status" value="1"/>
</dbReference>
<keyword evidence="3" id="KW-1185">Reference proteome</keyword>
<sequence length="698" mass="79147">MVEVTPSNFHELLPEIEKAIEQAAFVGFDFELLGLPTAVDASSMTLFDSVECRYKKLRRAVQQIPPCQFGIACFQQQSNKIVVKSYWFPLFKPSGSSSFSYSALKFLSDNGYGFDKWIRNGLPYSNQDELSADLNKIFAEDLDSLPNFKEMRSKADWAKLLILSLGKFNTMDPSENDHSLVINMSSETIIDEREELTPSNFWQSKPSRLEANYILYCLNEDLKPLRVEFANDDMTLLKVTPNWKNEFEYREEMKKMVKEISDGICGVSLVFRVLVRHKVKLVGHNSLLDHMYLYQAFYRNLPETYVEWKKSVSNNFSTIFDTKILAKEMAKVLSEYGQREHALHSLIAFFAEPRSRLLLPQKMCKIEYSLPERGDHALKLHNSAYDAAMTGEMFYKLSLVCMKEAKLQDLSLDQLVSFVSPLCDNRIPLPLIDSSFCNLIGPDPEGVRPDVIRLVKRQPNSKFTSLLPRCFFGYAKICSAKMSDLRIFLSAALGSFRFDIRLVEDGRVLEVATNTASTYAHLCSYFGKHDDFEIVCAGRQTRGERAFEENLLAHRVEKTLRKNNYSYRQNNRAGTLRDVLSATLHDLGQLTLKVLLKVLTNFLSFWTLLPISLAKPSSTSPSSSVMSTITIVFASECVSNLPASALPPAAEFAYDTDTSSETNAAISFLTNWMSELVKDSIHLSITFSLLVGDCIENV</sequence>
<evidence type="ECO:0000313" key="3">
    <source>
        <dbReference type="Proteomes" id="UP000218231"/>
    </source>
</evidence>
<gene>
    <name evidence="2" type="ORF">WR25_13724</name>
</gene>
<protein>
    <submittedName>
        <fullName evidence="2">Uncharacterized protein</fullName>
    </submittedName>
</protein>
<dbReference type="Pfam" id="PF04857">
    <property type="entry name" value="CAF1"/>
    <property type="match status" value="1"/>
</dbReference>